<dbReference type="InterPro" id="IPR019711">
    <property type="entry name" value="ATP_synth_F0_suH"/>
</dbReference>
<dbReference type="STRING" id="1296100.A0A1B9G5Q4"/>
<keyword evidence="4" id="KW-1185">Reference proteome</keyword>
<reference evidence="2" key="3">
    <citation type="submission" date="2014-01" db="EMBL/GenBank/DDBJ databases">
        <title>Evolution of pathogenesis and genome organization in the Tremellales.</title>
        <authorList>
            <person name="Cuomo C."/>
            <person name="Litvintseva A."/>
            <person name="Heitman J."/>
            <person name="Chen Y."/>
            <person name="Sun S."/>
            <person name="Springer D."/>
            <person name="Dromer F."/>
            <person name="Young S."/>
            <person name="Zeng Q."/>
            <person name="Chapman S."/>
            <person name="Gujja S."/>
            <person name="Saif S."/>
            <person name="Birren B."/>
        </authorList>
    </citation>
    <scope>NUCLEOTIDE SEQUENCE</scope>
    <source>
        <strain evidence="2">CBS 10118</strain>
    </source>
</reference>
<dbReference type="EMBL" id="KI894020">
    <property type="protein sequence ID" value="OCF26343.1"/>
    <property type="molecule type" value="Genomic_DNA"/>
</dbReference>
<evidence type="ECO:0000313" key="4">
    <source>
        <dbReference type="Proteomes" id="UP000092730"/>
    </source>
</evidence>
<dbReference type="Pfam" id="PF10775">
    <property type="entry name" value="ATP_sub_h"/>
    <property type="match status" value="1"/>
</dbReference>
<dbReference type="OrthoDB" id="274752at2759"/>
<dbReference type="EMBL" id="CP144541">
    <property type="protein sequence ID" value="WVW78691.1"/>
    <property type="molecule type" value="Genomic_DNA"/>
</dbReference>
<feature type="region of interest" description="Disordered" evidence="1">
    <location>
        <begin position="46"/>
        <end position="105"/>
    </location>
</feature>
<organism evidence="2">
    <name type="scientific">Kwoniella bestiolae CBS 10118</name>
    <dbReference type="NCBI Taxonomy" id="1296100"/>
    <lineage>
        <taxon>Eukaryota</taxon>
        <taxon>Fungi</taxon>
        <taxon>Dikarya</taxon>
        <taxon>Basidiomycota</taxon>
        <taxon>Agaricomycotina</taxon>
        <taxon>Tremellomycetes</taxon>
        <taxon>Tremellales</taxon>
        <taxon>Cryptococcaceae</taxon>
        <taxon>Kwoniella</taxon>
    </lineage>
</organism>
<feature type="compositionally biased region" description="Low complexity" evidence="1">
    <location>
        <begin position="88"/>
        <end position="105"/>
    </location>
</feature>
<evidence type="ECO:0000256" key="1">
    <source>
        <dbReference type="SAM" id="MobiDB-lite"/>
    </source>
</evidence>
<proteinExistence type="predicted"/>
<gene>
    <name evidence="2" type="ORF">I302_04026</name>
    <name evidence="3" type="ORF">I302_100651</name>
</gene>
<dbReference type="Proteomes" id="UP000092730">
    <property type="component" value="Chromosome 1"/>
</dbReference>
<reference evidence="3" key="4">
    <citation type="submission" date="2024-02" db="EMBL/GenBank/DDBJ databases">
        <title>Comparative genomics of Cryptococcus and Kwoniella reveals pathogenesis evolution and contrasting modes of karyotype evolution via chromosome fusion or intercentromeric recombination.</title>
        <authorList>
            <person name="Coelho M.A."/>
            <person name="David-Palma M."/>
            <person name="Shea T."/>
            <person name="Bowers K."/>
            <person name="McGinley-Smith S."/>
            <person name="Mohammad A.W."/>
            <person name="Gnirke A."/>
            <person name="Yurkov A.M."/>
            <person name="Nowrousian M."/>
            <person name="Sun S."/>
            <person name="Cuomo C.A."/>
            <person name="Heitman J."/>
        </authorList>
    </citation>
    <scope>NUCLEOTIDE SEQUENCE</scope>
    <source>
        <strain evidence="3">CBS 10118</strain>
    </source>
</reference>
<dbReference type="RefSeq" id="XP_019047413.1">
    <property type="nucleotide sequence ID" value="XM_019190665.1"/>
</dbReference>
<reference evidence="3" key="2">
    <citation type="submission" date="2013-07" db="EMBL/GenBank/DDBJ databases">
        <authorList>
            <consortium name="The Broad Institute Genome Sequencing Platform"/>
            <person name="Cuomo C."/>
            <person name="Litvintseva A."/>
            <person name="Chen Y."/>
            <person name="Heitman J."/>
            <person name="Sun S."/>
            <person name="Springer D."/>
            <person name="Dromer F."/>
            <person name="Young S.K."/>
            <person name="Zeng Q."/>
            <person name="Gargeya S."/>
            <person name="Fitzgerald M."/>
            <person name="Abouelleil A."/>
            <person name="Alvarado L."/>
            <person name="Berlin A.M."/>
            <person name="Chapman S.B."/>
            <person name="Dewar J."/>
            <person name="Goldberg J."/>
            <person name="Griggs A."/>
            <person name="Gujja S."/>
            <person name="Hansen M."/>
            <person name="Howarth C."/>
            <person name="Imamovic A."/>
            <person name="Larimer J."/>
            <person name="McCowan C."/>
            <person name="Murphy C."/>
            <person name="Pearson M."/>
            <person name="Priest M."/>
            <person name="Roberts A."/>
            <person name="Saif S."/>
            <person name="Shea T."/>
            <person name="Sykes S."/>
            <person name="Wortman J."/>
            <person name="Nusbaum C."/>
            <person name="Birren B."/>
        </authorList>
    </citation>
    <scope>NUCLEOTIDE SEQUENCE</scope>
    <source>
        <strain evidence="3">CBS 10118</strain>
    </source>
</reference>
<dbReference type="KEGG" id="kbi:30208425"/>
<dbReference type="PANTHER" id="PTHR28207:SF1">
    <property type="entry name" value="ATP SYNTHASE SUBUNIT H, MITOCHONDRIAL"/>
    <property type="match status" value="1"/>
</dbReference>
<dbReference type="PANTHER" id="PTHR28207">
    <property type="entry name" value="ATP SYNTHASE SUBUNIT H, MITOCHONDRIAL"/>
    <property type="match status" value="1"/>
</dbReference>
<evidence type="ECO:0000313" key="2">
    <source>
        <dbReference type="EMBL" id="OCF26343.1"/>
    </source>
</evidence>
<protein>
    <submittedName>
        <fullName evidence="2">F-type H+-transporting ATPase subunit H</fullName>
    </submittedName>
</protein>
<sequence>MASILRLTAQRAAPSFTRSFTVSAVKMDLVQDLYVNQLKSYKPAAKSADAHVGSVRTYSAPKAPSAPTLPSDLASELSKFDAEEPVIGGSAPKASASAASTAEGGESAEEYLKFLEKDLPKADAHH</sequence>
<dbReference type="AlphaFoldDB" id="A0A1B9G5Q4"/>
<name>A0A1B9G5Q4_9TREE</name>
<accession>A0A1B9G5Q4</accession>
<evidence type="ECO:0000313" key="3">
    <source>
        <dbReference type="EMBL" id="WVW78691.1"/>
    </source>
</evidence>
<reference evidence="2" key="1">
    <citation type="submission" date="2013-07" db="EMBL/GenBank/DDBJ databases">
        <title>The Genome Sequence of Cryptococcus bestiolae CBS10118.</title>
        <authorList>
            <consortium name="The Broad Institute Genome Sequencing Platform"/>
            <person name="Cuomo C."/>
            <person name="Litvintseva A."/>
            <person name="Chen Y."/>
            <person name="Heitman J."/>
            <person name="Sun S."/>
            <person name="Springer D."/>
            <person name="Dromer F."/>
            <person name="Young S.K."/>
            <person name="Zeng Q."/>
            <person name="Gargeya S."/>
            <person name="Fitzgerald M."/>
            <person name="Abouelleil A."/>
            <person name="Alvarado L."/>
            <person name="Berlin A.M."/>
            <person name="Chapman S.B."/>
            <person name="Dewar J."/>
            <person name="Goldberg J."/>
            <person name="Griggs A."/>
            <person name="Gujja S."/>
            <person name="Hansen M."/>
            <person name="Howarth C."/>
            <person name="Imamovic A."/>
            <person name="Larimer J."/>
            <person name="McCowan C."/>
            <person name="Murphy C."/>
            <person name="Pearson M."/>
            <person name="Priest M."/>
            <person name="Roberts A."/>
            <person name="Saif S."/>
            <person name="Shea T."/>
            <person name="Sykes S."/>
            <person name="Wortman J."/>
            <person name="Nusbaum C."/>
            <person name="Birren B."/>
        </authorList>
    </citation>
    <scope>NUCLEOTIDE SEQUENCE [LARGE SCALE GENOMIC DNA]</scope>
    <source>
        <strain evidence="2">CBS 10118</strain>
    </source>
</reference>
<dbReference type="GO" id="GO:0046933">
    <property type="term" value="F:proton-transporting ATP synthase activity, rotational mechanism"/>
    <property type="evidence" value="ECO:0007669"/>
    <property type="project" value="TreeGrafter"/>
</dbReference>
<dbReference type="GeneID" id="30208425"/>
<dbReference type="VEuPathDB" id="FungiDB:I302_04026"/>